<name>A0ABM6H8U8_9ACTN</name>
<evidence type="ECO:0000313" key="3">
    <source>
        <dbReference type="Proteomes" id="UP000187851"/>
    </source>
</evidence>
<dbReference type="Proteomes" id="UP000187851">
    <property type="component" value="Chromosome"/>
</dbReference>
<dbReference type="RefSeq" id="WP_079256566.1">
    <property type="nucleotide sequence ID" value="NZ_CP019458.1"/>
</dbReference>
<protein>
    <submittedName>
        <fullName evidence="2">Uncharacterized protein</fullName>
    </submittedName>
</protein>
<organism evidence="2 3">
    <name type="scientific">Streptomyces autolyticus</name>
    <dbReference type="NCBI Taxonomy" id="75293"/>
    <lineage>
        <taxon>Bacteria</taxon>
        <taxon>Bacillati</taxon>
        <taxon>Actinomycetota</taxon>
        <taxon>Actinomycetes</taxon>
        <taxon>Kitasatosporales</taxon>
        <taxon>Streptomycetaceae</taxon>
        <taxon>Streptomyces</taxon>
    </lineage>
</organism>
<evidence type="ECO:0000256" key="1">
    <source>
        <dbReference type="SAM" id="MobiDB-lite"/>
    </source>
</evidence>
<keyword evidence="3" id="KW-1185">Reference proteome</keyword>
<gene>
    <name evidence="2" type="ORF">BV401_07495</name>
</gene>
<proteinExistence type="predicted"/>
<evidence type="ECO:0000313" key="2">
    <source>
        <dbReference type="EMBL" id="AQA10359.1"/>
    </source>
</evidence>
<accession>A0ABM6H8U8</accession>
<feature type="region of interest" description="Disordered" evidence="1">
    <location>
        <begin position="12"/>
        <end position="34"/>
    </location>
</feature>
<dbReference type="EMBL" id="CP019458">
    <property type="protein sequence ID" value="AQA10359.1"/>
    <property type="molecule type" value="Genomic_DNA"/>
</dbReference>
<reference evidence="2 3" key="1">
    <citation type="journal article" date="2017" name="J. Biotechnol.">
        <title>The complete genome sequence of Streptomyces autolyticus CGMCC 0516, the producer of geldanamycin, autolytimycin, reblastatin and elaiophylin.</title>
        <authorList>
            <person name="Yin M."/>
            <person name="Jiang M."/>
            <person name="Ren Z."/>
            <person name="Dong Y."/>
            <person name="Lu T."/>
        </authorList>
    </citation>
    <scope>NUCLEOTIDE SEQUENCE [LARGE SCALE GENOMIC DNA]</scope>
    <source>
        <strain evidence="2 3">CGMCC0516</strain>
    </source>
</reference>
<sequence>MIRHLDEVRAALNRDSHQCQGVGPRSQPGGGPAPEALQEAIGRDTALLARECGQTALLARGVRARQS</sequence>